<organism evidence="1 2">
    <name type="scientific">Brachionus plicatilis</name>
    <name type="common">Marine rotifer</name>
    <name type="synonym">Brachionus muelleri</name>
    <dbReference type="NCBI Taxonomy" id="10195"/>
    <lineage>
        <taxon>Eukaryota</taxon>
        <taxon>Metazoa</taxon>
        <taxon>Spiralia</taxon>
        <taxon>Gnathifera</taxon>
        <taxon>Rotifera</taxon>
        <taxon>Eurotatoria</taxon>
        <taxon>Monogononta</taxon>
        <taxon>Pseudotrocha</taxon>
        <taxon>Ploima</taxon>
        <taxon>Brachionidae</taxon>
        <taxon>Brachionus</taxon>
    </lineage>
</organism>
<dbReference type="AlphaFoldDB" id="A0A3M7PMF7"/>
<name>A0A3M7PMF7_BRAPC</name>
<protein>
    <submittedName>
        <fullName evidence="1">Uncharacterized protein</fullName>
    </submittedName>
</protein>
<reference evidence="1 2" key="1">
    <citation type="journal article" date="2018" name="Sci. Rep.">
        <title>Genomic signatures of local adaptation to the degree of environmental predictability in rotifers.</title>
        <authorList>
            <person name="Franch-Gras L."/>
            <person name="Hahn C."/>
            <person name="Garcia-Roger E.M."/>
            <person name="Carmona M.J."/>
            <person name="Serra M."/>
            <person name="Gomez A."/>
        </authorList>
    </citation>
    <scope>NUCLEOTIDE SEQUENCE [LARGE SCALE GENOMIC DNA]</scope>
    <source>
        <strain evidence="1">HYR1</strain>
    </source>
</reference>
<proteinExistence type="predicted"/>
<keyword evidence="2" id="KW-1185">Reference proteome</keyword>
<accession>A0A3M7PMF7</accession>
<gene>
    <name evidence="1" type="ORF">BpHYR1_023216</name>
</gene>
<dbReference type="EMBL" id="REGN01009838">
    <property type="protein sequence ID" value="RNA00292.1"/>
    <property type="molecule type" value="Genomic_DNA"/>
</dbReference>
<evidence type="ECO:0000313" key="1">
    <source>
        <dbReference type="EMBL" id="RNA00292.1"/>
    </source>
</evidence>
<sequence length="59" mass="6986">MRELVQSIEILRIKQHALILIKINKYLESVFKWITINLEILNELANFCAIFSLLVLMKL</sequence>
<dbReference type="Proteomes" id="UP000276133">
    <property type="component" value="Unassembled WGS sequence"/>
</dbReference>
<comment type="caution">
    <text evidence="1">The sequence shown here is derived from an EMBL/GenBank/DDBJ whole genome shotgun (WGS) entry which is preliminary data.</text>
</comment>
<evidence type="ECO:0000313" key="2">
    <source>
        <dbReference type="Proteomes" id="UP000276133"/>
    </source>
</evidence>